<dbReference type="GeneID" id="70192256"/>
<evidence type="ECO:0000313" key="3">
    <source>
        <dbReference type="Proteomes" id="UP000756346"/>
    </source>
</evidence>
<evidence type="ECO:0000256" key="1">
    <source>
        <dbReference type="SAM" id="MobiDB-lite"/>
    </source>
</evidence>
<gene>
    <name evidence="2" type="ORF">B0I36DRAFT_434491</name>
</gene>
<dbReference type="EMBL" id="JAGTJQ010000009">
    <property type="protein sequence ID" value="KAH7024923.1"/>
    <property type="molecule type" value="Genomic_DNA"/>
</dbReference>
<feature type="compositionally biased region" description="Polar residues" evidence="1">
    <location>
        <begin position="195"/>
        <end position="205"/>
    </location>
</feature>
<feature type="compositionally biased region" description="Low complexity" evidence="1">
    <location>
        <begin position="178"/>
        <end position="194"/>
    </location>
</feature>
<dbReference type="RefSeq" id="XP_046008471.1">
    <property type="nucleotide sequence ID" value="XM_046162710.1"/>
</dbReference>
<proteinExistence type="predicted"/>
<keyword evidence="3" id="KW-1185">Reference proteome</keyword>
<evidence type="ECO:0000313" key="2">
    <source>
        <dbReference type="EMBL" id="KAH7024923.1"/>
    </source>
</evidence>
<reference evidence="2" key="1">
    <citation type="journal article" date="2021" name="Nat. Commun.">
        <title>Genetic determinants of endophytism in the Arabidopsis root mycobiome.</title>
        <authorList>
            <person name="Mesny F."/>
            <person name="Miyauchi S."/>
            <person name="Thiergart T."/>
            <person name="Pickel B."/>
            <person name="Atanasova L."/>
            <person name="Karlsson M."/>
            <person name="Huettel B."/>
            <person name="Barry K.W."/>
            <person name="Haridas S."/>
            <person name="Chen C."/>
            <person name="Bauer D."/>
            <person name="Andreopoulos W."/>
            <person name="Pangilinan J."/>
            <person name="LaButti K."/>
            <person name="Riley R."/>
            <person name="Lipzen A."/>
            <person name="Clum A."/>
            <person name="Drula E."/>
            <person name="Henrissat B."/>
            <person name="Kohler A."/>
            <person name="Grigoriev I.V."/>
            <person name="Martin F.M."/>
            <person name="Hacquard S."/>
        </authorList>
    </citation>
    <scope>NUCLEOTIDE SEQUENCE</scope>
    <source>
        <strain evidence="2">MPI-CAGE-CH-0230</strain>
    </source>
</reference>
<name>A0A9P9BJ58_9PEZI</name>
<organism evidence="2 3">
    <name type="scientific">Microdochium trichocladiopsis</name>
    <dbReference type="NCBI Taxonomy" id="1682393"/>
    <lineage>
        <taxon>Eukaryota</taxon>
        <taxon>Fungi</taxon>
        <taxon>Dikarya</taxon>
        <taxon>Ascomycota</taxon>
        <taxon>Pezizomycotina</taxon>
        <taxon>Sordariomycetes</taxon>
        <taxon>Xylariomycetidae</taxon>
        <taxon>Xylariales</taxon>
        <taxon>Microdochiaceae</taxon>
        <taxon>Microdochium</taxon>
    </lineage>
</organism>
<dbReference type="Proteomes" id="UP000756346">
    <property type="component" value="Unassembled WGS sequence"/>
</dbReference>
<accession>A0A9P9BJ58</accession>
<sequence length="293" mass="32339">MSQQSPARDDKNSLPDGVKGPDISNLNAAFHFYYDQARRAHCDGDNDKPLVPPLREAGACLILAQGPEYPCDKVELAERGLELYEKVEKITAAEGPHREYITAALDRARRVLALTQEHLARSIAEDEARGPMSEEELAKMRSDMVERYCEAEGWFLPEEENAAHLEGSGNDDSDSDSVTDGLDNTQLDDTQLDNMASQSSVSTVTMAGDESKASAATTDESQTVLMGERPVYTLLGWPSDDEDFQPSMPFRTPSNNRVSPTHWRGVRQDQDNLTEDLARKCSSVLASQCPILC</sequence>
<feature type="region of interest" description="Disordered" evidence="1">
    <location>
        <begin position="164"/>
        <end position="222"/>
    </location>
</feature>
<comment type="caution">
    <text evidence="2">The sequence shown here is derived from an EMBL/GenBank/DDBJ whole genome shotgun (WGS) entry which is preliminary data.</text>
</comment>
<protein>
    <submittedName>
        <fullName evidence="2">Uncharacterized protein</fullName>
    </submittedName>
</protein>
<feature type="region of interest" description="Disordered" evidence="1">
    <location>
        <begin position="1"/>
        <end position="22"/>
    </location>
</feature>
<dbReference type="AlphaFoldDB" id="A0A9P9BJ58"/>